<dbReference type="EMBL" id="LNZA01000001">
    <property type="protein sequence ID" value="KTD72275.1"/>
    <property type="molecule type" value="Genomic_DNA"/>
</dbReference>
<feature type="coiled-coil region" evidence="1">
    <location>
        <begin position="416"/>
        <end position="470"/>
    </location>
</feature>
<accession>A0A0W0ZU13</accession>
<feature type="transmembrane region" description="Helical" evidence="3">
    <location>
        <begin position="506"/>
        <end position="528"/>
    </location>
</feature>
<keyword evidence="3" id="KW-0472">Membrane</keyword>
<feature type="transmembrane region" description="Helical" evidence="3">
    <location>
        <begin position="478"/>
        <end position="500"/>
    </location>
</feature>
<evidence type="ECO:0000313" key="5">
    <source>
        <dbReference type="Proteomes" id="UP000054693"/>
    </source>
</evidence>
<dbReference type="STRING" id="40335.Ltuc_0122"/>
<organism evidence="4 5">
    <name type="scientific">Legionella tucsonensis</name>
    <dbReference type="NCBI Taxonomy" id="40335"/>
    <lineage>
        <taxon>Bacteria</taxon>
        <taxon>Pseudomonadati</taxon>
        <taxon>Pseudomonadota</taxon>
        <taxon>Gammaproteobacteria</taxon>
        <taxon>Legionellales</taxon>
        <taxon>Legionellaceae</taxon>
        <taxon>Legionella</taxon>
    </lineage>
</organism>
<dbReference type="RefSeq" id="WP_058519435.1">
    <property type="nucleotide sequence ID" value="NZ_CAAAIP010000005.1"/>
</dbReference>
<evidence type="ECO:0000256" key="2">
    <source>
        <dbReference type="SAM" id="MobiDB-lite"/>
    </source>
</evidence>
<dbReference type="Proteomes" id="UP000054693">
    <property type="component" value="Unassembled WGS sequence"/>
</dbReference>
<dbReference type="OrthoDB" id="5648334at2"/>
<feature type="region of interest" description="Disordered" evidence="2">
    <location>
        <begin position="677"/>
        <end position="709"/>
    </location>
</feature>
<feature type="compositionally biased region" description="Basic and acidic residues" evidence="2">
    <location>
        <begin position="677"/>
        <end position="694"/>
    </location>
</feature>
<gene>
    <name evidence="4" type="ORF">Ltuc_0122</name>
</gene>
<keyword evidence="1" id="KW-0175">Coiled coil</keyword>
<evidence type="ECO:0000256" key="3">
    <source>
        <dbReference type="SAM" id="Phobius"/>
    </source>
</evidence>
<sequence>MATSSAVLQSFLRNTFQDNKKLADLSFEDLLKYNRAECGLIETNFDPQNNIDDLEDGLNGNDAIILYDNELYHAYIDAQGRKVRKLPVPTDDKIEHYNRLKVSCSEFYKRAKREQLEWVSSITDRAYTEHRINDFLSSLDFYLGILGKTDRVMFDYMNHAQKEELAFNLKITLLLLLAQKQHEIEYQKTENVNTYNQHIKRCSKFLMELDPEYLERIKMHPEQEVLHPDKPIKYMGIPLGQLLARDMVELPGGTTKTIKEYMGKINENRLYWVWGSTFLKTVVGLLPDYMHSGQAPEAMKTPDPYTGNLSWGLYYARFFLELGLLLKHTIKGPWMSEEEAKTPWEDRFLSQWEQRKFALLNDSIWGTANLLCFFWLNGKGALGTAGDVLTLVLLVFDIAMVAWEFEEQRTKYHKAMLQYDEDLERLKKQLQVFKDIETKRKLDGEESKEKRQIEIQIRTLEREKLKCYREWQLQKVSLINTLSYAVGLMLAFIVLTAPFMPISAPVLGIMVIAGAAACLAFTIINNAIKGGIELYKTYKTLQEQKQDHDDKIKELRRLLKKNPNLDENKKKLLYLEIKQLQAQTEYQKQMMVYQSVNLARRIMIEALVPVVVLVSLVAVPLGGLGIIPVLIAAIALAIATQMLVDALFKPEEKKALEFDEESYTKFCEEIQTMPKPERDRLFSEKERLLDKSDNSDNSDSVDPYLALDY</sequence>
<evidence type="ECO:0000313" key="4">
    <source>
        <dbReference type="EMBL" id="KTD72275.1"/>
    </source>
</evidence>
<dbReference type="AlphaFoldDB" id="A0A0W0ZU13"/>
<reference evidence="4 5" key="1">
    <citation type="submission" date="2015-11" db="EMBL/GenBank/DDBJ databases">
        <title>Genomic analysis of 38 Legionella species identifies large and diverse effector repertoires.</title>
        <authorList>
            <person name="Burstein D."/>
            <person name="Amaro F."/>
            <person name="Zusman T."/>
            <person name="Lifshitz Z."/>
            <person name="Cohen O."/>
            <person name="Gilbert J.A."/>
            <person name="Pupko T."/>
            <person name="Shuman H.A."/>
            <person name="Segal G."/>
        </authorList>
    </citation>
    <scope>NUCLEOTIDE SEQUENCE [LARGE SCALE GENOMIC DNA]</scope>
    <source>
        <strain evidence="4 5">ATCC 49180</strain>
    </source>
</reference>
<proteinExistence type="predicted"/>
<keyword evidence="5" id="KW-1185">Reference proteome</keyword>
<keyword evidence="3" id="KW-1133">Transmembrane helix</keyword>
<dbReference type="PATRIC" id="fig|40335.7.peg.126"/>
<name>A0A0W0ZU13_9GAMM</name>
<protein>
    <submittedName>
        <fullName evidence="4">Coiled-coil protein</fullName>
    </submittedName>
</protein>
<comment type="caution">
    <text evidence="4">The sequence shown here is derived from an EMBL/GenBank/DDBJ whole genome shotgun (WGS) entry which is preliminary data.</text>
</comment>
<feature type="transmembrane region" description="Helical" evidence="3">
    <location>
        <begin position="388"/>
        <end position="405"/>
    </location>
</feature>
<evidence type="ECO:0000256" key="1">
    <source>
        <dbReference type="SAM" id="Coils"/>
    </source>
</evidence>
<keyword evidence="3" id="KW-0812">Transmembrane</keyword>